<feature type="compositionally biased region" description="Low complexity" evidence="1">
    <location>
        <begin position="148"/>
        <end position="161"/>
    </location>
</feature>
<feature type="non-terminal residue" evidence="2">
    <location>
        <position position="1"/>
    </location>
</feature>
<feature type="compositionally biased region" description="Basic and acidic residues" evidence="1">
    <location>
        <begin position="117"/>
        <end position="127"/>
    </location>
</feature>
<feature type="compositionally biased region" description="Basic residues" evidence="1">
    <location>
        <begin position="238"/>
        <end position="251"/>
    </location>
</feature>
<feature type="compositionally biased region" description="Basic residues" evidence="1">
    <location>
        <begin position="50"/>
        <end position="63"/>
    </location>
</feature>
<evidence type="ECO:0000313" key="2">
    <source>
        <dbReference type="EMBL" id="CAA9406467.1"/>
    </source>
</evidence>
<feature type="region of interest" description="Disordered" evidence="1">
    <location>
        <begin position="1"/>
        <end position="132"/>
    </location>
</feature>
<feature type="compositionally biased region" description="Basic and acidic residues" evidence="1">
    <location>
        <begin position="266"/>
        <end position="276"/>
    </location>
</feature>
<name>A0A6J4P9J1_9PSEU</name>
<feature type="compositionally biased region" description="Basic and acidic residues" evidence="1">
    <location>
        <begin position="36"/>
        <end position="49"/>
    </location>
</feature>
<evidence type="ECO:0000256" key="1">
    <source>
        <dbReference type="SAM" id="MobiDB-lite"/>
    </source>
</evidence>
<feature type="compositionally biased region" description="Low complexity" evidence="1">
    <location>
        <begin position="84"/>
        <end position="106"/>
    </location>
</feature>
<feature type="region of interest" description="Disordered" evidence="1">
    <location>
        <begin position="148"/>
        <end position="326"/>
    </location>
</feature>
<reference evidence="2" key="1">
    <citation type="submission" date="2020-02" db="EMBL/GenBank/DDBJ databases">
        <authorList>
            <person name="Meier V. D."/>
        </authorList>
    </citation>
    <scope>NUCLEOTIDE SEQUENCE</scope>
    <source>
        <strain evidence="2">AVDCRST_MAG66</strain>
    </source>
</reference>
<gene>
    <name evidence="2" type="ORF">AVDCRST_MAG66-1780</name>
</gene>
<sequence>DEPLPVPRHGRGRAHRRRGRVGPRQRPVVGLVHVAGRVDRARRPADRPARARPRPPAHRRRAGGRAGEALPAHRRAGGRLPGGVVRQAPRGAVPRRAGAAAGAPARAARRRRRPGRRVPEPGDDVAHRPAGPRRGALAAHRLDLRGAAGRRAGAAVPRQRAVQGGRRGSHPVALRRPPLPPRLRRRPHGLDPAAAHAAGDGAAGLRPRCGHLGAGRRRRVRQARHRLRPRRERGVPAARRRRGGRALRRGRGQLPLGALRAHRRREPHDRSPDGAGHHLLRRRRAGRPGTHDGERRVAPVPARHRARRARGERAQPGPGPRRHQRV</sequence>
<dbReference type="EMBL" id="CADCUS010000261">
    <property type="protein sequence ID" value="CAA9406467.1"/>
    <property type="molecule type" value="Genomic_DNA"/>
</dbReference>
<feature type="compositionally biased region" description="Basic residues" evidence="1">
    <location>
        <begin position="214"/>
        <end position="231"/>
    </location>
</feature>
<feature type="compositionally biased region" description="Low complexity" evidence="1">
    <location>
        <begin position="190"/>
        <end position="205"/>
    </location>
</feature>
<feature type="compositionally biased region" description="Basic residues" evidence="1">
    <location>
        <begin position="8"/>
        <end position="23"/>
    </location>
</feature>
<organism evidence="2">
    <name type="scientific">uncultured Pseudonocardia sp</name>
    <dbReference type="NCBI Taxonomy" id="211455"/>
    <lineage>
        <taxon>Bacteria</taxon>
        <taxon>Bacillati</taxon>
        <taxon>Actinomycetota</taxon>
        <taxon>Actinomycetes</taxon>
        <taxon>Pseudonocardiales</taxon>
        <taxon>Pseudonocardiaceae</taxon>
        <taxon>Pseudonocardia</taxon>
        <taxon>environmental samples</taxon>
    </lineage>
</organism>
<feature type="compositionally biased region" description="Basic residues" evidence="1">
    <location>
        <begin position="107"/>
        <end position="116"/>
    </location>
</feature>
<accession>A0A6J4P9J1</accession>
<proteinExistence type="predicted"/>
<feature type="non-terminal residue" evidence="2">
    <location>
        <position position="326"/>
    </location>
</feature>
<dbReference type="AlphaFoldDB" id="A0A6J4P9J1"/>
<protein>
    <submittedName>
        <fullName evidence="2">Uncharacterized protein</fullName>
    </submittedName>
</protein>